<proteinExistence type="predicted"/>
<dbReference type="RefSeq" id="WP_188988901.1">
    <property type="nucleotide sequence ID" value="NZ_BMHP01000001.1"/>
</dbReference>
<reference evidence="5" key="1">
    <citation type="journal article" date="2014" name="Int. J. Syst. Evol. Microbiol.">
        <title>Complete genome sequence of Corynebacterium casei LMG S-19264T (=DSM 44701T), isolated from a smear-ripened cheese.</title>
        <authorList>
            <consortium name="US DOE Joint Genome Institute (JGI-PGF)"/>
            <person name="Walter F."/>
            <person name="Albersmeier A."/>
            <person name="Kalinowski J."/>
            <person name="Ruckert C."/>
        </authorList>
    </citation>
    <scope>NUCLEOTIDE SEQUENCE</scope>
    <source>
        <strain evidence="5">CGMCC 1.15178</strain>
    </source>
</reference>
<sequence>MFKYPEYQDVVGNYTPGQLPCYISINTIASTSELHHHDFAELSLVIEGTGTETINGIEHEMKTGTASFLLPHHIHEIHAAPKAGIRAYCCMFDMRLLMESSTHTELGTLLLRSGQSFPSHTQLTENTFNRLAAVFDEMIDELHQSRPCKQSMLSTKLIEALLIYIRAHQENRNPPSDNKSPEIANMLQYIHLNYGEALSLEHLSAKFHISIPHICRLFKKEVGISFLEYLHQLRIQSASHLLVTTNMPIGDVLIEAGFESYRSFVRLFKRFKGVIPSEYRSRSKKTPAKPSSFEK</sequence>
<dbReference type="Pfam" id="PF02311">
    <property type="entry name" value="AraC_binding"/>
    <property type="match status" value="1"/>
</dbReference>
<dbReference type="InterPro" id="IPR003313">
    <property type="entry name" value="AraC-bd"/>
</dbReference>
<evidence type="ECO:0000259" key="4">
    <source>
        <dbReference type="PROSITE" id="PS01124"/>
    </source>
</evidence>
<keyword evidence="6" id="KW-1185">Reference proteome</keyword>
<dbReference type="Pfam" id="PF12833">
    <property type="entry name" value="HTH_18"/>
    <property type="match status" value="1"/>
</dbReference>
<evidence type="ECO:0000256" key="1">
    <source>
        <dbReference type="ARBA" id="ARBA00023015"/>
    </source>
</evidence>
<dbReference type="InterPro" id="IPR014710">
    <property type="entry name" value="RmlC-like_jellyroll"/>
</dbReference>
<dbReference type="InterPro" id="IPR037923">
    <property type="entry name" value="HTH-like"/>
</dbReference>
<dbReference type="SUPFAM" id="SSF51215">
    <property type="entry name" value="Regulatory protein AraC"/>
    <property type="match status" value="1"/>
</dbReference>
<dbReference type="AlphaFoldDB" id="A0A917DML7"/>
<comment type="caution">
    <text evidence="5">The sequence shown here is derived from an EMBL/GenBank/DDBJ whole genome shotgun (WGS) entry which is preliminary data.</text>
</comment>
<feature type="domain" description="HTH araC/xylS-type" evidence="4">
    <location>
        <begin position="184"/>
        <end position="282"/>
    </location>
</feature>
<dbReference type="Gene3D" id="2.60.120.10">
    <property type="entry name" value="Jelly Rolls"/>
    <property type="match status" value="1"/>
</dbReference>
<reference evidence="5" key="2">
    <citation type="submission" date="2020-09" db="EMBL/GenBank/DDBJ databases">
        <authorList>
            <person name="Sun Q."/>
            <person name="Zhou Y."/>
        </authorList>
    </citation>
    <scope>NUCLEOTIDE SEQUENCE</scope>
    <source>
        <strain evidence="5">CGMCC 1.15178</strain>
    </source>
</reference>
<dbReference type="SUPFAM" id="SSF46689">
    <property type="entry name" value="Homeodomain-like"/>
    <property type="match status" value="2"/>
</dbReference>
<dbReference type="EMBL" id="BMHP01000001">
    <property type="protein sequence ID" value="GGD50987.1"/>
    <property type="molecule type" value="Genomic_DNA"/>
</dbReference>
<protein>
    <submittedName>
        <fullName evidence="5">AraC family transcriptional regulator</fullName>
    </submittedName>
</protein>
<evidence type="ECO:0000256" key="3">
    <source>
        <dbReference type="ARBA" id="ARBA00023163"/>
    </source>
</evidence>
<dbReference type="SMART" id="SM00342">
    <property type="entry name" value="HTH_ARAC"/>
    <property type="match status" value="1"/>
</dbReference>
<dbReference type="InterPro" id="IPR009057">
    <property type="entry name" value="Homeodomain-like_sf"/>
</dbReference>
<gene>
    <name evidence="5" type="ORF">GCM10010911_05640</name>
</gene>
<dbReference type="GO" id="GO:0003700">
    <property type="term" value="F:DNA-binding transcription factor activity"/>
    <property type="evidence" value="ECO:0007669"/>
    <property type="project" value="InterPro"/>
</dbReference>
<dbReference type="PROSITE" id="PS01124">
    <property type="entry name" value="HTH_ARAC_FAMILY_2"/>
    <property type="match status" value="1"/>
</dbReference>
<keyword evidence="3" id="KW-0804">Transcription</keyword>
<evidence type="ECO:0000313" key="6">
    <source>
        <dbReference type="Proteomes" id="UP000612456"/>
    </source>
</evidence>
<keyword evidence="2" id="KW-0238">DNA-binding</keyword>
<accession>A0A917DML7</accession>
<dbReference type="PANTHER" id="PTHR43280:SF2">
    <property type="entry name" value="HTH-TYPE TRANSCRIPTIONAL REGULATOR EXSA"/>
    <property type="match status" value="1"/>
</dbReference>
<dbReference type="PANTHER" id="PTHR43280">
    <property type="entry name" value="ARAC-FAMILY TRANSCRIPTIONAL REGULATOR"/>
    <property type="match status" value="1"/>
</dbReference>
<evidence type="ECO:0000313" key="5">
    <source>
        <dbReference type="EMBL" id="GGD50987.1"/>
    </source>
</evidence>
<name>A0A917DML7_9BACL</name>
<evidence type="ECO:0000256" key="2">
    <source>
        <dbReference type="ARBA" id="ARBA00023125"/>
    </source>
</evidence>
<dbReference type="InterPro" id="IPR018060">
    <property type="entry name" value="HTH_AraC"/>
</dbReference>
<dbReference type="Proteomes" id="UP000612456">
    <property type="component" value="Unassembled WGS sequence"/>
</dbReference>
<dbReference type="Gene3D" id="1.10.10.60">
    <property type="entry name" value="Homeodomain-like"/>
    <property type="match status" value="2"/>
</dbReference>
<organism evidence="5 6">
    <name type="scientific">Paenibacillus nasutitermitis</name>
    <dbReference type="NCBI Taxonomy" id="1652958"/>
    <lineage>
        <taxon>Bacteria</taxon>
        <taxon>Bacillati</taxon>
        <taxon>Bacillota</taxon>
        <taxon>Bacilli</taxon>
        <taxon>Bacillales</taxon>
        <taxon>Paenibacillaceae</taxon>
        <taxon>Paenibacillus</taxon>
    </lineage>
</organism>
<dbReference type="GO" id="GO:0043565">
    <property type="term" value="F:sequence-specific DNA binding"/>
    <property type="evidence" value="ECO:0007669"/>
    <property type="project" value="InterPro"/>
</dbReference>
<keyword evidence="1" id="KW-0805">Transcription regulation</keyword>